<keyword evidence="11" id="KW-0378">Hydrolase</keyword>
<evidence type="ECO:0000256" key="9">
    <source>
        <dbReference type="PIRSR" id="PIRSR601548-8"/>
    </source>
</evidence>
<keyword evidence="2" id="KW-0732">Signal</keyword>
<feature type="compositionally biased region" description="Basic and acidic residues" evidence="12">
    <location>
        <begin position="235"/>
        <end position="253"/>
    </location>
</feature>
<evidence type="ECO:0000256" key="4">
    <source>
        <dbReference type="ARBA" id="ARBA00023180"/>
    </source>
</evidence>
<feature type="binding site" evidence="7">
    <location>
        <position position="203"/>
    </location>
    <ligand>
        <name>chloride</name>
        <dbReference type="ChEBI" id="CHEBI:17996"/>
        <label>1</label>
    </ligand>
</feature>
<dbReference type="GO" id="GO:0006508">
    <property type="term" value="P:proteolysis"/>
    <property type="evidence" value="ECO:0007669"/>
    <property type="project" value="UniProtKB-KW"/>
</dbReference>
<evidence type="ECO:0000256" key="2">
    <source>
        <dbReference type="ARBA" id="ARBA00022729"/>
    </source>
</evidence>
<feature type="active site" description="Proton donor 2" evidence="6">
    <location>
        <position position="194"/>
    </location>
</feature>
<gene>
    <name evidence="13" type="ORF">TTEB3V08_LOCUS3097</name>
</gene>
<dbReference type="InterPro" id="IPR001548">
    <property type="entry name" value="Peptidase_M2"/>
</dbReference>
<feature type="binding site" evidence="9">
    <location>
        <position position="68"/>
    </location>
    <ligand>
        <name>Zn(2+)</name>
        <dbReference type="ChEBI" id="CHEBI:29105"/>
        <label>2</label>
        <note>catalytic</note>
    </ligand>
</feature>
<protein>
    <recommendedName>
        <fullName evidence="11">Angiotensin-converting enzyme</fullName>
        <ecNumber evidence="11">3.4.-.-</ecNumber>
    </recommendedName>
</protein>
<evidence type="ECO:0000256" key="5">
    <source>
        <dbReference type="PIRSR" id="PIRSR601548-1"/>
    </source>
</evidence>
<keyword evidence="11" id="KW-0482">Metalloprotease</keyword>
<dbReference type="SUPFAM" id="SSF55486">
    <property type="entry name" value="Metalloproteases ('zincins'), catalytic domain"/>
    <property type="match status" value="1"/>
</dbReference>
<organism evidence="13">
    <name type="scientific">Timema tahoe</name>
    <dbReference type="NCBI Taxonomy" id="61484"/>
    <lineage>
        <taxon>Eukaryota</taxon>
        <taxon>Metazoa</taxon>
        <taxon>Ecdysozoa</taxon>
        <taxon>Arthropoda</taxon>
        <taxon>Hexapoda</taxon>
        <taxon>Insecta</taxon>
        <taxon>Pterygota</taxon>
        <taxon>Neoptera</taxon>
        <taxon>Polyneoptera</taxon>
        <taxon>Phasmatodea</taxon>
        <taxon>Timematodea</taxon>
        <taxon>Timematoidea</taxon>
        <taxon>Timematidae</taxon>
        <taxon>Timema</taxon>
    </lineage>
</organism>
<dbReference type="EMBL" id="OE000776">
    <property type="protein sequence ID" value="CAD7455010.1"/>
    <property type="molecule type" value="Genomic_DNA"/>
</dbReference>
<evidence type="ECO:0000313" key="13">
    <source>
        <dbReference type="EMBL" id="CAD7455010.1"/>
    </source>
</evidence>
<evidence type="ECO:0000256" key="10">
    <source>
        <dbReference type="PROSITE-ProRule" id="PRU01355"/>
    </source>
</evidence>
<feature type="binding site" evidence="9">
    <location>
        <position position="64"/>
    </location>
    <ligand>
        <name>Zn(2+)</name>
        <dbReference type="ChEBI" id="CHEBI:29105"/>
        <label>2</label>
        <note>catalytic</note>
    </ligand>
</feature>
<dbReference type="AlphaFoldDB" id="A0A7R9ID79"/>
<proteinExistence type="inferred from homology"/>
<dbReference type="GO" id="GO:0008237">
    <property type="term" value="F:metallopeptidase activity"/>
    <property type="evidence" value="ECO:0007669"/>
    <property type="project" value="UniProtKB-KW"/>
</dbReference>
<feature type="active site" description="Proton donor 1" evidence="5">
    <location>
        <position position="194"/>
    </location>
</feature>
<evidence type="ECO:0000256" key="7">
    <source>
        <dbReference type="PIRSR" id="PIRSR601548-2"/>
    </source>
</evidence>
<feature type="region of interest" description="Disordered" evidence="12">
    <location>
        <begin position="227"/>
        <end position="253"/>
    </location>
</feature>
<keyword evidence="11" id="KW-0645">Protease</keyword>
<dbReference type="Pfam" id="PF01401">
    <property type="entry name" value="Peptidase_M2"/>
    <property type="match status" value="1"/>
</dbReference>
<dbReference type="GO" id="GO:0005886">
    <property type="term" value="C:plasma membrane"/>
    <property type="evidence" value="ECO:0007669"/>
    <property type="project" value="TreeGrafter"/>
</dbReference>
<name>A0A7R9ID79_9NEOP</name>
<keyword evidence="11" id="KW-0121">Carboxypeptidase</keyword>
<dbReference type="GO" id="GO:0046872">
    <property type="term" value="F:metal ion binding"/>
    <property type="evidence" value="ECO:0007669"/>
    <property type="project" value="UniProtKB-KW"/>
</dbReference>
<keyword evidence="8 11" id="KW-0862">Zinc</keyword>
<dbReference type="GO" id="GO:0004180">
    <property type="term" value="F:carboxypeptidase activity"/>
    <property type="evidence" value="ECO:0007669"/>
    <property type="project" value="UniProtKB-KW"/>
</dbReference>
<dbReference type="PRINTS" id="PR00791">
    <property type="entry name" value="PEPDIPTASEA"/>
</dbReference>
<reference evidence="13" key="1">
    <citation type="submission" date="2020-11" db="EMBL/GenBank/DDBJ databases">
        <authorList>
            <person name="Tran Van P."/>
        </authorList>
    </citation>
    <scope>NUCLEOTIDE SEQUENCE</scope>
</reference>
<comment type="caution">
    <text evidence="10">Lacks conserved residue(s) required for the propagation of feature annotation.</text>
</comment>
<evidence type="ECO:0000256" key="11">
    <source>
        <dbReference type="RuleBase" id="RU361144"/>
    </source>
</evidence>
<comment type="similarity">
    <text evidence="1 10 11">Belongs to the peptidase M2 family.</text>
</comment>
<evidence type="ECO:0000256" key="6">
    <source>
        <dbReference type="PIRSR" id="PIRSR601548-11"/>
    </source>
</evidence>
<comment type="cofactor">
    <cofactor evidence="11">
        <name>Zn(2+)</name>
        <dbReference type="ChEBI" id="CHEBI:29105"/>
    </cofactor>
    <text evidence="11">Binds 1 zinc ion per subunit.</text>
</comment>
<evidence type="ECO:0000256" key="1">
    <source>
        <dbReference type="ARBA" id="ARBA00008139"/>
    </source>
</evidence>
<evidence type="ECO:0000256" key="12">
    <source>
        <dbReference type="SAM" id="MobiDB-lite"/>
    </source>
</evidence>
<evidence type="ECO:0000256" key="3">
    <source>
        <dbReference type="ARBA" id="ARBA00023157"/>
    </source>
</evidence>
<keyword evidence="4 11" id="KW-0325">Glycoprotein</keyword>
<feature type="binding site" evidence="8">
    <location>
        <position position="64"/>
    </location>
    <ligand>
        <name>Zn(2+)</name>
        <dbReference type="ChEBI" id="CHEBI:29105"/>
        <label>1</label>
        <note>catalytic</note>
    </ligand>
</feature>
<evidence type="ECO:0000256" key="8">
    <source>
        <dbReference type="PIRSR" id="PIRSR601548-3"/>
    </source>
</evidence>
<dbReference type="EC" id="3.4.-.-" evidence="11"/>
<accession>A0A7R9ID79</accession>
<dbReference type="PANTHER" id="PTHR10514:SF27">
    <property type="entry name" value="ANGIOTENSIN-CONVERTING ENZYME"/>
    <property type="match status" value="1"/>
</dbReference>
<feature type="active site" description="Proton acceptor 1" evidence="5">
    <location>
        <position position="65"/>
    </location>
</feature>
<sequence>MEWSTSLDQGVASWLSASFAGSEMVDGLVNQLGSGSGQLALSLMWWEIKMCASVNMDSFFTSHHEMGHIQYYLQYKDQPFVFRNGANPGFHEAVGDVVALSVMSRDHLRHLHLLPGAVHSPEVEINFLYEIALQKIPFLPFGYLLDAWRWDVFAGKVGPEAYNRHWWDMRFKYQGITPPDKRTEQDFDPGCKFHVAANVPYIRRSLNIKFEIHQTVLAVALGTNTQKEGQTDTQMVERDKRRDRIRNHGNDSE</sequence>
<keyword evidence="8 11" id="KW-0479">Metal-binding</keyword>
<feature type="binding site" evidence="9">
    <location>
        <position position="92"/>
    </location>
    <ligand>
        <name>Zn(2+)</name>
        <dbReference type="ChEBI" id="CHEBI:29105"/>
        <label>2</label>
        <note>catalytic</note>
    </ligand>
</feature>
<feature type="binding site" evidence="8">
    <location>
        <position position="92"/>
    </location>
    <ligand>
        <name>Zn(2+)</name>
        <dbReference type="ChEBI" id="CHEBI:29105"/>
        <label>1</label>
        <note>catalytic</note>
    </ligand>
</feature>
<dbReference type="GO" id="GO:0008241">
    <property type="term" value="F:peptidyl-dipeptidase activity"/>
    <property type="evidence" value="ECO:0007669"/>
    <property type="project" value="InterPro"/>
</dbReference>
<keyword evidence="3" id="KW-1015">Disulfide bond</keyword>
<feature type="active site" description="Proton acceptor 2" evidence="6">
    <location>
        <position position="65"/>
    </location>
</feature>
<dbReference type="PROSITE" id="PS52011">
    <property type="entry name" value="PEPTIDASE_M2"/>
    <property type="match status" value="1"/>
</dbReference>
<feature type="binding site" evidence="8">
    <location>
        <position position="68"/>
    </location>
    <ligand>
        <name>Zn(2+)</name>
        <dbReference type="ChEBI" id="CHEBI:29105"/>
        <label>1</label>
        <note>catalytic</note>
    </ligand>
</feature>
<dbReference type="PANTHER" id="PTHR10514">
    <property type="entry name" value="ANGIOTENSIN-CONVERTING ENZYME"/>
    <property type="match status" value="1"/>
</dbReference>